<dbReference type="AlphaFoldDB" id="A0AAE6G2H1"/>
<evidence type="ECO:0000256" key="1">
    <source>
        <dbReference type="SAM" id="MobiDB-lite"/>
    </source>
</evidence>
<accession>A0AAE6G2H1</accession>
<reference evidence="2 3" key="1">
    <citation type="journal article" date="2019" name="Science">
        <title>Social genes are selection hotspots in kin groups of a soil microbe.</title>
        <authorList>
            <person name="Wielgoss S."/>
            <person name="Wolfensberger R."/>
            <person name="Sun L."/>
            <person name="Fiegna F."/>
            <person name="Velicer G.J."/>
        </authorList>
    </citation>
    <scope>NUCLEOTIDE SEQUENCE [LARGE SCALE GENOMIC DNA]</scope>
    <source>
        <strain evidence="2 3">MC3.5.9c15</strain>
    </source>
</reference>
<name>A0AAE6G2H1_MYXXA</name>
<gene>
    <name evidence="2" type="ORF">BHS09_22645</name>
</gene>
<organism evidence="2 3">
    <name type="scientific">Myxococcus xanthus</name>
    <dbReference type="NCBI Taxonomy" id="34"/>
    <lineage>
        <taxon>Bacteria</taxon>
        <taxon>Pseudomonadati</taxon>
        <taxon>Myxococcota</taxon>
        <taxon>Myxococcia</taxon>
        <taxon>Myxococcales</taxon>
        <taxon>Cystobacterineae</taxon>
        <taxon>Myxococcaceae</taxon>
        <taxon>Myxococcus</taxon>
    </lineage>
</organism>
<proteinExistence type="predicted"/>
<dbReference type="EMBL" id="CP017174">
    <property type="protein sequence ID" value="QDE69557.1"/>
    <property type="molecule type" value="Genomic_DNA"/>
</dbReference>
<sequence>MLQEAGTWTGSGPHALMASMNDVLEDIRQQGAQAPVIQTTQPTTEAASPGLERAGWAARSAHPVCFSRRVGSRRYALRPFLQRDCDGVAVRCTA</sequence>
<feature type="region of interest" description="Disordered" evidence="1">
    <location>
        <begin position="34"/>
        <end position="54"/>
    </location>
</feature>
<evidence type="ECO:0000313" key="3">
    <source>
        <dbReference type="Proteomes" id="UP000320179"/>
    </source>
</evidence>
<dbReference type="Proteomes" id="UP000320179">
    <property type="component" value="Chromosome"/>
</dbReference>
<evidence type="ECO:0000313" key="2">
    <source>
        <dbReference type="EMBL" id="QDE69557.1"/>
    </source>
</evidence>
<protein>
    <submittedName>
        <fullName evidence="2">Uncharacterized protein</fullName>
    </submittedName>
</protein>
<feature type="compositionally biased region" description="Polar residues" evidence="1">
    <location>
        <begin position="34"/>
        <end position="46"/>
    </location>
</feature>